<dbReference type="InterPro" id="IPR029058">
    <property type="entry name" value="AB_hydrolase_fold"/>
</dbReference>
<dbReference type="OrthoDB" id="408631at2759"/>
<protein>
    <recommendedName>
        <fullName evidence="2">Alpha/beta hydrolase fold-3 domain-containing protein</fullName>
    </recommendedName>
</protein>
<comment type="similarity">
    <text evidence="1">Belongs to the 'GDXG' lipolytic enzyme family.</text>
</comment>
<dbReference type="PANTHER" id="PTHR23024:SF408">
    <property type="entry name" value="ALPHA_BETA HYDROLASE FOLD-3 DOMAIN-CONTAINING PROTEIN"/>
    <property type="match status" value="1"/>
</dbReference>
<gene>
    <name evidence="3" type="ORF">MANES_10G066600v8</name>
</gene>
<dbReference type="Proteomes" id="UP000091857">
    <property type="component" value="Chromosome 10"/>
</dbReference>
<reference evidence="4" key="1">
    <citation type="journal article" date="2016" name="Nat. Biotechnol.">
        <title>Sequencing wild and cultivated cassava and related species reveals extensive interspecific hybridization and genetic diversity.</title>
        <authorList>
            <person name="Bredeson J.V."/>
            <person name="Lyons J.B."/>
            <person name="Prochnik S.E."/>
            <person name="Wu G.A."/>
            <person name="Ha C.M."/>
            <person name="Edsinger-Gonzales E."/>
            <person name="Grimwood J."/>
            <person name="Schmutz J."/>
            <person name="Rabbi I.Y."/>
            <person name="Egesi C."/>
            <person name="Nauluvula P."/>
            <person name="Lebot V."/>
            <person name="Ndunguru J."/>
            <person name="Mkamilo G."/>
            <person name="Bart R.S."/>
            <person name="Setter T.L."/>
            <person name="Gleadow R.M."/>
            <person name="Kulakow P."/>
            <person name="Ferguson M.E."/>
            <person name="Rounsley S."/>
            <person name="Rokhsar D.S."/>
        </authorList>
    </citation>
    <scope>NUCLEOTIDE SEQUENCE [LARGE SCALE GENOMIC DNA]</scope>
    <source>
        <strain evidence="4">cv. AM560-2</strain>
    </source>
</reference>
<accession>A0A2C9V5G4</accession>
<dbReference type="SUPFAM" id="SSF53474">
    <property type="entry name" value="alpha/beta-Hydrolases"/>
    <property type="match status" value="1"/>
</dbReference>
<sequence length="304" mass="34038">MATDSSSEITHDFPGFFKVYKDGRIERYMNSDFSPPGLDPETGIHSKDVLISSTTGVKARIFLPKLADPSRKFPLLVHYHGGGFCMGSALSTRFKNFLSALASQANIITMSIEYRLAPEHKLPIAYDDSWEGFQWVASHSNGQGPEPCINEHADLGRVILAGESAGANLAHYVAVKAGATQLPGVNITRLLIVHPYFGTQQVDKFYKYMCPTSSGSNDDPRLNPEVDPDLMKLKCDRVLVCVAERDFLKSRGDSYYEIMKKCGWEGEVDYYETKNEEHCFHLFNPKSENIAPLIKTMVDFIKHD</sequence>
<dbReference type="GO" id="GO:0016787">
    <property type="term" value="F:hydrolase activity"/>
    <property type="evidence" value="ECO:0007669"/>
    <property type="project" value="InterPro"/>
</dbReference>
<comment type="caution">
    <text evidence="3">The sequence shown here is derived from an EMBL/GenBank/DDBJ whole genome shotgun (WGS) entry which is preliminary data.</text>
</comment>
<evidence type="ECO:0000259" key="2">
    <source>
        <dbReference type="Pfam" id="PF07859"/>
    </source>
</evidence>
<dbReference type="AlphaFoldDB" id="A0A2C9V5G4"/>
<dbReference type="Pfam" id="PF07859">
    <property type="entry name" value="Abhydrolase_3"/>
    <property type="match status" value="1"/>
</dbReference>
<evidence type="ECO:0000256" key="1">
    <source>
        <dbReference type="ARBA" id="ARBA00010515"/>
    </source>
</evidence>
<dbReference type="PANTHER" id="PTHR23024">
    <property type="entry name" value="ARYLACETAMIDE DEACETYLASE"/>
    <property type="match status" value="1"/>
</dbReference>
<dbReference type="Gene3D" id="3.40.50.1820">
    <property type="entry name" value="alpha/beta hydrolase"/>
    <property type="match status" value="1"/>
</dbReference>
<organism evidence="3 4">
    <name type="scientific">Manihot esculenta</name>
    <name type="common">Cassava</name>
    <name type="synonym">Jatropha manihot</name>
    <dbReference type="NCBI Taxonomy" id="3983"/>
    <lineage>
        <taxon>Eukaryota</taxon>
        <taxon>Viridiplantae</taxon>
        <taxon>Streptophyta</taxon>
        <taxon>Embryophyta</taxon>
        <taxon>Tracheophyta</taxon>
        <taxon>Spermatophyta</taxon>
        <taxon>Magnoliopsida</taxon>
        <taxon>eudicotyledons</taxon>
        <taxon>Gunneridae</taxon>
        <taxon>Pentapetalae</taxon>
        <taxon>rosids</taxon>
        <taxon>fabids</taxon>
        <taxon>Malpighiales</taxon>
        <taxon>Euphorbiaceae</taxon>
        <taxon>Crotonoideae</taxon>
        <taxon>Manihoteae</taxon>
        <taxon>Manihot</taxon>
    </lineage>
</organism>
<proteinExistence type="inferred from homology"/>
<name>A0A2C9V5G4_MANES</name>
<dbReference type="EMBL" id="CM004396">
    <property type="protein sequence ID" value="OAY39089.1"/>
    <property type="molecule type" value="Genomic_DNA"/>
</dbReference>
<feature type="domain" description="Alpha/beta hydrolase fold-3" evidence="2">
    <location>
        <begin position="76"/>
        <end position="198"/>
    </location>
</feature>
<dbReference type="InterPro" id="IPR013094">
    <property type="entry name" value="AB_hydrolase_3"/>
</dbReference>
<evidence type="ECO:0000313" key="3">
    <source>
        <dbReference type="EMBL" id="OAY39089.1"/>
    </source>
</evidence>
<keyword evidence="4" id="KW-1185">Reference proteome</keyword>
<dbReference type="Gramene" id="Manes.10G066600.1.v8.1">
    <property type="protein sequence ID" value="Manes.10G066600.1.v8.1.CDS.1"/>
    <property type="gene ID" value="Manes.10G066600.v8.1"/>
</dbReference>
<evidence type="ECO:0000313" key="4">
    <source>
        <dbReference type="Proteomes" id="UP000091857"/>
    </source>
</evidence>
<dbReference type="InterPro" id="IPR050466">
    <property type="entry name" value="Carboxylest/Gibb_receptor"/>
</dbReference>